<dbReference type="InterPro" id="IPR001315">
    <property type="entry name" value="CARD"/>
</dbReference>
<name>A0A7R9ACM6_9CRUS</name>
<sequence>MATPGAAVSAVMAEHLNTYQQYTDLEEILRCLLIKKVIQLDEYHEQMDETREKRKKQALFLLRKIPTAGDGAFLAFLECLKEKHRNLAETLLTSLGQKNEAYAREVRAQWQGGSSTATQGGSSTVSQATRGQPGGSSLTWDRIRANRRRLRDHFNLDFRELLRSLSDRSVFLPIEEQQIRGITTPILQFDEFFDLLLRKNPQQYVPIFLEALVEIGREDIRDALQGILITY</sequence>
<evidence type="ECO:0000256" key="1">
    <source>
        <dbReference type="SAM" id="MobiDB-lite"/>
    </source>
</evidence>
<dbReference type="GO" id="GO:0042981">
    <property type="term" value="P:regulation of apoptotic process"/>
    <property type="evidence" value="ECO:0007669"/>
    <property type="project" value="InterPro"/>
</dbReference>
<feature type="domain" description="CARD" evidence="2">
    <location>
        <begin position="12"/>
        <end position="95"/>
    </location>
</feature>
<keyword evidence="4" id="KW-1185">Reference proteome</keyword>
<evidence type="ECO:0000313" key="3">
    <source>
        <dbReference type="EMBL" id="CAD7251737.1"/>
    </source>
</evidence>
<dbReference type="EMBL" id="CAJPEV010003780">
    <property type="protein sequence ID" value="CAG0900525.1"/>
    <property type="molecule type" value="Genomic_DNA"/>
</dbReference>
<dbReference type="InterPro" id="IPR011029">
    <property type="entry name" value="DEATH-like_dom_sf"/>
</dbReference>
<evidence type="ECO:0000313" key="4">
    <source>
        <dbReference type="Proteomes" id="UP000677054"/>
    </source>
</evidence>
<dbReference type="Pfam" id="PF00619">
    <property type="entry name" value="CARD"/>
    <property type="match status" value="1"/>
</dbReference>
<protein>
    <recommendedName>
        <fullName evidence="2">CARD domain-containing protein</fullName>
    </recommendedName>
</protein>
<accession>A0A7R9ACM6</accession>
<dbReference type="EMBL" id="LR903297">
    <property type="protein sequence ID" value="CAD7251737.1"/>
    <property type="molecule type" value="Genomic_DNA"/>
</dbReference>
<evidence type="ECO:0000259" key="2">
    <source>
        <dbReference type="PROSITE" id="PS50209"/>
    </source>
</evidence>
<gene>
    <name evidence="3" type="ORF">DSTB1V02_LOCUS11499</name>
</gene>
<dbReference type="CDD" id="cd01671">
    <property type="entry name" value="CARD"/>
    <property type="match status" value="2"/>
</dbReference>
<feature type="compositionally biased region" description="Low complexity" evidence="1">
    <location>
        <begin position="113"/>
        <end position="127"/>
    </location>
</feature>
<proteinExistence type="predicted"/>
<feature type="region of interest" description="Disordered" evidence="1">
    <location>
        <begin position="113"/>
        <end position="138"/>
    </location>
</feature>
<dbReference type="PROSITE" id="PS50209">
    <property type="entry name" value="CARD"/>
    <property type="match status" value="2"/>
</dbReference>
<dbReference type="AlphaFoldDB" id="A0A7R9ACM6"/>
<dbReference type="SUPFAM" id="SSF47986">
    <property type="entry name" value="DEATH domain"/>
    <property type="match status" value="2"/>
</dbReference>
<organism evidence="3">
    <name type="scientific">Darwinula stevensoni</name>
    <dbReference type="NCBI Taxonomy" id="69355"/>
    <lineage>
        <taxon>Eukaryota</taxon>
        <taxon>Metazoa</taxon>
        <taxon>Ecdysozoa</taxon>
        <taxon>Arthropoda</taxon>
        <taxon>Crustacea</taxon>
        <taxon>Oligostraca</taxon>
        <taxon>Ostracoda</taxon>
        <taxon>Podocopa</taxon>
        <taxon>Podocopida</taxon>
        <taxon>Darwinulocopina</taxon>
        <taxon>Darwinuloidea</taxon>
        <taxon>Darwinulidae</taxon>
        <taxon>Darwinula</taxon>
    </lineage>
</organism>
<feature type="domain" description="CARD" evidence="2">
    <location>
        <begin position="135"/>
        <end position="227"/>
    </location>
</feature>
<dbReference type="Proteomes" id="UP000677054">
    <property type="component" value="Unassembled WGS sequence"/>
</dbReference>
<dbReference type="Gene3D" id="1.10.533.10">
    <property type="entry name" value="Death Domain, Fas"/>
    <property type="match status" value="2"/>
</dbReference>
<reference evidence="3" key="1">
    <citation type="submission" date="2020-11" db="EMBL/GenBank/DDBJ databases">
        <authorList>
            <person name="Tran Van P."/>
        </authorList>
    </citation>
    <scope>NUCLEOTIDE SEQUENCE</scope>
</reference>